<dbReference type="PROSITE" id="PS50003">
    <property type="entry name" value="PH_DOMAIN"/>
    <property type="match status" value="1"/>
</dbReference>
<evidence type="ECO:0000313" key="2">
    <source>
        <dbReference type="EMBL" id="POM74853.1"/>
    </source>
</evidence>
<comment type="caution">
    <text evidence="2">The sequence shown here is derived from an EMBL/GenBank/DDBJ whole genome shotgun (WGS) entry which is preliminary data.</text>
</comment>
<dbReference type="SUPFAM" id="SSF50729">
    <property type="entry name" value="PH domain-like"/>
    <property type="match status" value="1"/>
</dbReference>
<dbReference type="InterPro" id="IPR011993">
    <property type="entry name" value="PH-like_dom_sf"/>
</dbReference>
<sequence length="71" mass="8368">MASTIASFANFLKQSKAHAVDNREVLIAGVLYKKPERNSLLWKKRYCVIYKDELQIVYFLSLEDFEKRAIR</sequence>
<proteinExistence type="predicted"/>
<protein>
    <submittedName>
        <fullName evidence="2">Inorganic pyrophosphatase</fullName>
    </submittedName>
</protein>
<evidence type="ECO:0000313" key="3">
    <source>
        <dbReference type="Proteomes" id="UP000237271"/>
    </source>
</evidence>
<gene>
    <name evidence="2" type="ORF">PHPALM_8125</name>
</gene>
<evidence type="ECO:0000259" key="1">
    <source>
        <dbReference type="PROSITE" id="PS50003"/>
    </source>
</evidence>
<organism evidence="2 3">
    <name type="scientific">Phytophthora palmivora</name>
    <dbReference type="NCBI Taxonomy" id="4796"/>
    <lineage>
        <taxon>Eukaryota</taxon>
        <taxon>Sar</taxon>
        <taxon>Stramenopiles</taxon>
        <taxon>Oomycota</taxon>
        <taxon>Peronosporomycetes</taxon>
        <taxon>Peronosporales</taxon>
        <taxon>Peronosporaceae</taxon>
        <taxon>Phytophthora</taxon>
    </lineage>
</organism>
<keyword evidence="3" id="KW-1185">Reference proteome</keyword>
<dbReference type="AlphaFoldDB" id="A0A2P4YAL8"/>
<feature type="domain" description="PH" evidence="1">
    <location>
        <begin position="24"/>
        <end position="71"/>
    </location>
</feature>
<feature type="non-terminal residue" evidence="2">
    <location>
        <position position="71"/>
    </location>
</feature>
<dbReference type="Proteomes" id="UP000237271">
    <property type="component" value="Unassembled WGS sequence"/>
</dbReference>
<reference evidence="2 3" key="1">
    <citation type="journal article" date="2017" name="Genome Biol. Evol.">
        <title>Phytophthora megakarya and P. palmivora, closely related causal agents of cacao black pod rot, underwent increases in genome sizes and gene numbers by different mechanisms.</title>
        <authorList>
            <person name="Ali S.S."/>
            <person name="Shao J."/>
            <person name="Lary D.J."/>
            <person name="Kronmiller B."/>
            <person name="Shen D."/>
            <person name="Strem M.D."/>
            <person name="Amoako-Attah I."/>
            <person name="Akrofi A.Y."/>
            <person name="Begoude B.A."/>
            <person name="Ten Hoopen G.M."/>
            <person name="Coulibaly K."/>
            <person name="Kebe B.I."/>
            <person name="Melnick R.L."/>
            <person name="Guiltinan M.J."/>
            <person name="Tyler B.M."/>
            <person name="Meinhardt L.W."/>
            <person name="Bailey B.A."/>
        </authorList>
    </citation>
    <scope>NUCLEOTIDE SEQUENCE [LARGE SCALE GENOMIC DNA]</scope>
    <source>
        <strain evidence="3">sbr112.9</strain>
    </source>
</reference>
<dbReference type="InterPro" id="IPR001849">
    <property type="entry name" value="PH_domain"/>
</dbReference>
<dbReference type="EMBL" id="NCKW01004343">
    <property type="protein sequence ID" value="POM74853.1"/>
    <property type="molecule type" value="Genomic_DNA"/>
</dbReference>
<dbReference type="OrthoDB" id="1608002at2759"/>
<accession>A0A2P4YAL8</accession>
<name>A0A2P4YAL8_9STRA</name>
<dbReference type="Gene3D" id="2.30.29.30">
    <property type="entry name" value="Pleckstrin-homology domain (PH domain)/Phosphotyrosine-binding domain (PTB)"/>
    <property type="match status" value="1"/>
</dbReference>